<evidence type="ECO:0000256" key="7">
    <source>
        <dbReference type="ARBA" id="ARBA00022801"/>
    </source>
</evidence>
<evidence type="ECO:0000256" key="11">
    <source>
        <dbReference type="ARBA" id="ARBA00023098"/>
    </source>
</evidence>
<dbReference type="Pfam" id="PF00027">
    <property type="entry name" value="cNMP_binding"/>
    <property type="match status" value="1"/>
</dbReference>
<dbReference type="SUPFAM" id="SSF51206">
    <property type="entry name" value="cAMP-binding domain-like"/>
    <property type="match status" value="3"/>
</dbReference>
<evidence type="ECO:0000256" key="12">
    <source>
        <dbReference type="ARBA" id="ARBA00023136"/>
    </source>
</evidence>
<feature type="compositionally biased region" description="Low complexity" evidence="17">
    <location>
        <begin position="944"/>
        <end position="963"/>
    </location>
</feature>
<dbReference type="GO" id="GO:0046470">
    <property type="term" value="P:phosphatidylcholine metabolic process"/>
    <property type="evidence" value="ECO:0007669"/>
    <property type="project" value="InterPro"/>
</dbReference>
<keyword evidence="12 16" id="KW-0472">Membrane</keyword>
<dbReference type="SUPFAM" id="SSF52151">
    <property type="entry name" value="FabD/lysophospholipase-like"/>
    <property type="match status" value="1"/>
</dbReference>
<evidence type="ECO:0000256" key="4">
    <source>
        <dbReference type="ARBA" id="ARBA00018317"/>
    </source>
</evidence>
<evidence type="ECO:0000256" key="15">
    <source>
        <dbReference type="PROSITE-ProRule" id="PRU01161"/>
    </source>
</evidence>
<dbReference type="InterPro" id="IPR002641">
    <property type="entry name" value="PNPLA_dom"/>
</dbReference>
<feature type="region of interest" description="Disordered" evidence="17">
    <location>
        <begin position="383"/>
        <end position="426"/>
    </location>
</feature>
<feature type="transmembrane region" description="Helical" evidence="16">
    <location>
        <begin position="97"/>
        <end position="117"/>
    </location>
</feature>
<feature type="region of interest" description="Disordered" evidence="17">
    <location>
        <begin position="624"/>
        <end position="768"/>
    </location>
</feature>
<feature type="short sequence motif" description="GXGXXG" evidence="15">
    <location>
        <begin position="1566"/>
        <end position="1571"/>
    </location>
</feature>
<accession>A0A5C3F926</accession>
<evidence type="ECO:0000256" key="9">
    <source>
        <dbReference type="ARBA" id="ARBA00022963"/>
    </source>
</evidence>
<comment type="function">
    <text evidence="13">Intracellular phospholipase B that catalyzes the double deacylation of phosphatidylcholine (PC) to glycerophosphocholine (GroPCho). Plays an important role in membrane lipid homeostasis. Responsible for the rapid PC turnover in response to inositol, elevated temperatures, or when choline is present in the growth medium.</text>
</comment>
<gene>
    <name evidence="20" type="ORF">PSFLO_05362</name>
</gene>
<evidence type="ECO:0000256" key="6">
    <source>
        <dbReference type="ARBA" id="ARBA00022737"/>
    </source>
</evidence>
<comment type="similarity">
    <text evidence="2 16">Belongs to the NTE family.</text>
</comment>
<dbReference type="PROSITE" id="PS01237">
    <property type="entry name" value="UPF0028"/>
    <property type="match status" value="1"/>
</dbReference>
<evidence type="ECO:0000256" key="10">
    <source>
        <dbReference type="ARBA" id="ARBA00022989"/>
    </source>
</evidence>
<evidence type="ECO:0000256" key="2">
    <source>
        <dbReference type="ARBA" id="ARBA00006636"/>
    </source>
</evidence>
<dbReference type="FunFam" id="2.60.120.10:FF:000062">
    <property type="entry name" value="Lysophospholipase NTE1"/>
    <property type="match status" value="1"/>
</dbReference>
<evidence type="ECO:0000259" key="18">
    <source>
        <dbReference type="PROSITE" id="PS50042"/>
    </source>
</evidence>
<dbReference type="EMBL" id="OOIP01000016">
    <property type="protein sequence ID" value="SPO39881.1"/>
    <property type="molecule type" value="Genomic_DNA"/>
</dbReference>
<evidence type="ECO:0000256" key="16">
    <source>
        <dbReference type="RuleBase" id="RU362043"/>
    </source>
</evidence>
<feature type="short sequence motif" description="DGA/G" evidence="15">
    <location>
        <begin position="1713"/>
        <end position="1715"/>
    </location>
</feature>
<dbReference type="OrthoDB" id="421051at2759"/>
<feature type="domain" description="Cyclic nucleotide-binding" evidence="18">
    <location>
        <begin position="1183"/>
        <end position="1287"/>
    </location>
</feature>
<sequence length="1870" mass="201554">MADAPLPSSAAAATASLMTAASSASLLTSAAPASTAIGDGGLDPHGRNPVLALFDGVLGVVLASLNLIKVLVTFATITIPSAVYTVLHYSLTLQLNFPSLALLFLGFLIAGFVWLRYRHLNRYERLREVPIIKDEGFNLHPDVASAGGDGDRGSFHNYLDDFLQAIRIFGFLEKPVFHELARHLQTRRLVAGDSLSLDSDFSFYIVIDGHVEVYAPLPSGTAAAQEADAFDDDELSGYQLLNEVESGGTLSSLFTILSLFTEDVKLGFGDEADQQQAEVGISRPPGQNGPGSVRGGSVEMDRLSSAGHSRRSAPLHPQRAADAVASPGLAPGSPQPSAFNQIPQGAQLQLNAAALRNVPSAVGADAAAERLVSPNFRATAPSLARSHVRTNSSSAGSVTIDGNNSTIVGSEHGDEHAGSGLGPAPDLQMPPAQATAPFPHFAPGSGGVRTPGTPHSMAGSAAHLSRQGLGYLQHDGHPTTPGSVFSAVGSVPEPGRPSHSMPREGAGTVARATVDTTLAVIPAEAFKRLTKKFPNAAAHIVQVILARLSRVTFHTAHKYLGLTKEVMRTEKSINEFACFPLPTEFYEKGGMEKLRHRFLPELRRHRRDSTADDDYFRNFEAWPQRASTRTPKPDSPTSSRKSARFDDETPVVINDEPGAASQRPSMGSEQGSFWQQQPTKTPWGHPDPPLRTPMARSAVGPGDLLSMTGAGDEGWRFGSTPLASAQPTPRNKPRPASRIDPIAEHPATSPTSPTGLDGRLRRGSGAFGSGDDNLFHGIGLADFDLKTEVMDCIAKSIGLAQAAPSPLTSYQASPHIGAQDALLQRSVFKSAFSSLSMLDAAMGVEEDSMTGTASSIVGGHPNAFHHTDFENEIEIKFFSAGDTLASAGESKAGLFFVIDGFLDILLPKQDELEDSDSEDERPARKRPAAAGKGPKGDDKRQRSGTADATSAGGAAAGGIPDSAGIDDDEDLERPQPRQRRSAGQKASYMERADSEDGGRVKTLNPSEADRFNIELSGNGPSRSSLTSSDRKRTSRDLSQAFNRSGSNLGTLRLPIGSDKVGNALDGTAGKPTPRVQRPGAAGKASQRLAPPMDRTGSRSSSHRSGSHRDRGTASPDRRGSGEPKALFTVGRGGIAGYLSSLLGAASYVDIKAKTDVYIGFLPAHALERMMEKKPIVLLTLCKRLLSLLSPLILHIDSSLDWQQVDAGQVIYREGDRADSLYIVINGRLRAITEREDGGAGVEVLSEYGQGDSVGELDVITNSRRRKTLHAIRDTELAKMPSTLFNAISVRHPAITIQISRIIARRVRTELRQSQRSAARLTAPVPGLPDLGKNNSNLKTVAIVPVTRQVPIRDFAARLQAAFEDTIGGPTAFLNQSSVMGVLGRHAFSRMGKLKLAGWLADQEQKYRLVIYVVDTPVSSAWSQTSIRQADCVLLVGFGDDPTMGEYERLLLGLKTTARKELVLLHPERSVPPGSTREWLKTRPWVHAHFHVEMPGISRSHAHAVPVDPKAVKALRNLKQKLETRIRRYKDRRNAPFATAGRPHHASDFARLARRLCGKSIGLVLGGGGARGCAHLGVLKALEERGIPIDMVGGTSIGSLVGGLYAREAELVSSIGRVKRFAGRLASLWRMASDLTYPVVSYTTGHEFNRGVFKAIQETHIEDMWLPFFCNTTNITWSRMEVHTTGYAWRYIRGSMTLAGLLPPLVDEGNMLVDGGYMDNLPVSVMMAMGARHVFAVDVGSIDDTSPRFYGDTLSGWWVLINRWNPWSDARNIPNIPDIQGRLTYVSSVKTLEDAKKIKGCFYLRMPVEGFGTLEFGKFDDISKKGYDAARTMLDEWEREGRLPSGVEKEVEMDAGRRRRKGGISARRNSI</sequence>
<feature type="domain" description="PNPLA" evidence="19">
    <location>
        <begin position="1562"/>
        <end position="1726"/>
    </location>
</feature>
<feature type="region of interest" description="Disordered" evidence="17">
    <location>
        <begin position="1851"/>
        <end position="1870"/>
    </location>
</feature>
<keyword evidence="11 15" id="KW-0443">Lipid metabolism</keyword>
<dbReference type="CDD" id="cd00038">
    <property type="entry name" value="CAP_ED"/>
    <property type="match status" value="2"/>
</dbReference>
<dbReference type="PANTHER" id="PTHR14226:SF29">
    <property type="entry name" value="NEUROPATHY TARGET ESTERASE SWS"/>
    <property type="match status" value="1"/>
</dbReference>
<evidence type="ECO:0000313" key="20">
    <source>
        <dbReference type="EMBL" id="SPO39881.1"/>
    </source>
</evidence>
<feature type="transmembrane region" description="Helical" evidence="16">
    <location>
        <begin position="45"/>
        <end position="63"/>
    </location>
</feature>
<dbReference type="InterPro" id="IPR016035">
    <property type="entry name" value="Acyl_Trfase/lysoPLipase"/>
</dbReference>
<comment type="catalytic activity">
    <reaction evidence="14 16">
        <text>a 1-acyl-sn-glycero-3-phosphocholine + H2O = sn-glycerol 3-phosphocholine + a fatty acid + H(+)</text>
        <dbReference type="Rhea" id="RHEA:15177"/>
        <dbReference type="ChEBI" id="CHEBI:15377"/>
        <dbReference type="ChEBI" id="CHEBI:15378"/>
        <dbReference type="ChEBI" id="CHEBI:16870"/>
        <dbReference type="ChEBI" id="CHEBI:28868"/>
        <dbReference type="ChEBI" id="CHEBI:58168"/>
        <dbReference type="EC" id="3.1.1.5"/>
    </reaction>
</comment>
<dbReference type="Gene3D" id="3.40.1090.10">
    <property type="entry name" value="Cytosolic phospholipase A2 catalytic domain"/>
    <property type="match status" value="2"/>
</dbReference>
<evidence type="ECO:0000259" key="19">
    <source>
        <dbReference type="PROSITE" id="PS51635"/>
    </source>
</evidence>
<feature type="compositionally biased region" description="Polar residues" evidence="17">
    <location>
        <begin position="662"/>
        <end position="680"/>
    </location>
</feature>
<dbReference type="Proteomes" id="UP000323386">
    <property type="component" value="Unassembled WGS sequence"/>
</dbReference>
<dbReference type="InterPro" id="IPR050301">
    <property type="entry name" value="NTE"/>
</dbReference>
<dbReference type="InterPro" id="IPR018490">
    <property type="entry name" value="cNMP-bd_dom_sf"/>
</dbReference>
<keyword evidence="9 15" id="KW-0442">Lipid degradation</keyword>
<dbReference type="InterPro" id="IPR014710">
    <property type="entry name" value="RmlC-like_jellyroll"/>
</dbReference>
<feature type="compositionally biased region" description="Polar residues" evidence="17">
    <location>
        <begin position="389"/>
        <end position="408"/>
    </location>
</feature>
<feature type="compositionally biased region" description="Basic and acidic residues" evidence="17">
    <location>
        <begin position="988"/>
        <end position="999"/>
    </location>
</feature>
<keyword evidence="10 16" id="KW-1133">Transmembrane helix</keyword>
<evidence type="ECO:0000256" key="1">
    <source>
        <dbReference type="ARBA" id="ARBA00004477"/>
    </source>
</evidence>
<feature type="short sequence motif" description="GXSXG" evidence="15">
    <location>
        <begin position="1593"/>
        <end position="1597"/>
    </location>
</feature>
<proteinExistence type="inferred from homology"/>
<feature type="compositionally biased region" description="Polar residues" evidence="17">
    <location>
        <begin position="1036"/>
        <end position="1049"/>
    </location>
</feature>
<feature type="region of interest" description="Disordered" evidence="17">
    <location>
        <begin position="275"/>
        <end position="340"/>
    </location>
</feature>
<dbReference type="Pfam" id="PF24179">
    <property type="entry name" value="NTE_Ploop"/>
    <property type="match status" value="1"/>
</dbReference>
<dbReference type="Gene3D" id="2.60.120.10">
    <property type="entry name" value="Jelly Rolls"/>
    <property type="match status" value="3"/>
</dbReference>
<dbReference type="Pfam" id="PF01734">
    <property type="entry name" value="Patatin"/>
    <property type="match status" value="1"/>
</dbReference>
<dbReference type="InterPro" id="IPR056556">
    <property type="entry name" value="NTE1_P-loop_dom"/>
</dbReference>
<dbReference type="EC" id="3.1.1.5" evidence="3 16"/>
<keyword evidence="21" id="KW-1185">Reference proteome</keyword>
<evidence type="ECO:0000256" key="3">
    <source>
        <dbReference type="ARBA" id="ARBA00013274"/>
    </source>
</evidence>
<reference evidence="20 21" key="1">
    <citation type="submission" date="2018-03" db="EMBL/GenBank/DDBJ databases">
        <authorList>
            <person name="Guldener U."/>
        </authorList>
    </citation>
    <scope>NUCLEOTIDE SEQUENCE [LARGE SCALE GENOMIC DNA]</scope>
    <source>
        <strain evidence="20 21">DAOM196992</strain>
    </source>
</reference>
<feature type="region of interest" description="Disordered" evidence="17">
    <location>
        <begin position="912"/>
        <end position="1125"/>
    </location>
</feature>
<dbReference type="SMART" id="SM00100">
    <property type="entry name" value="cNMP"/>
    <property type="match status" value="1"/>
</dbReference>
<keyword evidence="5 16" id="KW-0812">Transmembrane</keyword>
<dbReference type="FunFam" id="3.40.1090.10:FF:000007">
    <property type="entry name" value="Lysophospholipase NTE1"/>
    <property type="match status" value="1"/>
</dbReference>
<evidence type="ECO:0000256" key="5">
    <source>
        <dbReference type="ARBA" id="ARBA00022692"/>
    </source>
</evidence>
<dbReference type="GO" id="GO:0016042">
    <property type="term" value="P:lipid catabolic process"/>
    <property type="evidence" value="ECO:0007669"/>
    <property type="project" value="UniProtKB-UniRule"/>
</dbReference>
<feature type="compositionally biased region" description="Basic and acidic residues" evidence="17">
    <location>
        <begin position="1106"/>
        <end position="1121"/>
    </location>
</feature>
<evidence type="ECO:0000256" key="8">
    <source>
        <dbReference type="ARBA" id="ARBA00022824"/>
    </source>
</evidence>
<dbReference type="GO" id="GO:0004622">
    <property type="term" value="F:phosphatidylcholine lysophospholipase activity"/>
    <property type="evidence" value="ECO:0007669"/>
    <property type="project" value="UniProtKB-EC"/>
</dbReference>
<evidence type="ECO:0000256" key="17">
    <source>
        <dbReference type="SAM" id="MobiDB-lite"/>
    </source>
</evidence>
<keyword evidence="7 15" id="KW-0378">Hydrolase</keyword>
<protein>
    <recommendedName>
        <fullName evidence="4 16">Lysophospholipase NTE1</fullName>
        <ecNumber evidence="3 16">3.1.1.5</ecNumber>
    </recommendedName>
    <alternativeName>
        <fullName evidence="16">Intracellular phospholipase B</fullName>
    </alternativeName>
</protein>
<evidence type="ECO:0000256" key="14">
    <source>
        <dbReference type="ARBA" id="ARBA00049531"/>
    </source>
</evidence>
<comment type="subcellular location">
    <subcellularLocation>
        <location evidence="1">Endoplasmic reticulum membrane</location>
        <topology evidence="1">Multi-pass membrane protein</topology>
    </subcellularLocation>
</comment>
<evidence type="ECO:0000313" key="21">
    <source>
        <dbReference type="Proteomes" id="UP000323386"/>
    </source>
</evidence>
<keyword evidence="6" id="KW-0677">Repeat</keyword>
<keyword evidence="8 16" id="KW-0256">Endoplasmic reticulum</keyword>
<dbReference type="PANTHER" id="PTHR14226">
    <property type="entry name" value="NEUROPATHY TARGET ESTERASE/SWISS CHEESE D.MELANOGASTER"/>
    <property type="match status" value="1"/>
</dbReference>
<feature type="compositionally biased region" description="Polar residues" evidence="17">
    <location>
        <begin position="625"/>
        <end position="640"/>
    </location>
</feature>
<dbReference type="InterPro" id="IPR001423">
    <property type="entry name" value="LysoPLipase_patatin_CS"/>
</dbReference>
<feature type="active site" description="Proton acceptor" evidence="15">
    <location>
        <position position="1713"/>
    </location>
</feature>
<feature type="active site" description="Nucleophile" evidence="15">
    <location>
        <position position="1595"/>
    </location>
</feature>
<organism evidence="20 21">
    <name type="scientific">Pseudozyma flocculosa</name>
    <dbReference type="NCBI Taxonomy" id="84751"/>
    <lineage>
        <taxon>Eukaryota</taxon>
        <taxon>Fungi</taxon>
        <taxon>Dikarya</taxon>
        <taxon>Basidiomycota</taxon>
        <taxon>Ustilaginomycotina</taxon>
        <taxon>Ustilaginomycetes</taxon>
        <taxon>Ustilaginales</taxon>
        <taxon>Ustilaginaceae</taxon>
        <taxon>Pseudozyma</taxon>
    </lineage>
</organism>
<dbReference type="InterPro" id="IPR000595">
    <property type="entry name" value="cNMP-bd_dom"/>
</dbReference>
<evidence type="ECO:0000256" key="13">
    <source>
        <dbReference type="ARBA" id="ARBA00024965"/>
    </source>
</evidence>
<dbReference type="GO" id="GO:0005789">
    <property type="term" value="C:endoplasmic reticulum membrane"/>
    <property type="evidence" value="ECO:0007669"/>
    <property type="project" value="UniProtKB-SubCell"/>
</dbReference>
<feature type="compositionally biased region" description="Polar residues" evidence="17">
    <location>
        <begin position="1018"/>
        <end position="1027"/>
    </location>
</feature>
<dbReference type="PROSITE" id="PS50042">
    <property type="entry name" value="CNMP_BINDING_3"/>
    <property type="match status" value="1"/>
</dbReference>
<dbReference type="PROSITE" id="PS51635">
    <property type="entry name" value="PNPLA"/>
    <property type="match status" value="1"/>
</dbReference>
<name>A0A5C3F926_9BASI</name>